<protein>
    <submittedName>
        <fullName evidence="1">Uncharacterized protein</fullName>
    </submittedName>
</protein>
<accession>A0A1W2AK28</accession>
<dbReference type="Proteomes" id="UP000192708">
    <property type="component" value="Unassembled WGS sequence"/>
</dbReference>
<gene>
    <name evidence="1" type="ORF">SAMN06296008_10923</name>
</gene>
<evidence type="ECO:0000313" key="1">
    <source>
        <dbReference type="EMBL" id="SMC61026.1"/>
    </source>
</evidence>
<dbReference type="AlphaFoldDB" id="A0A1W2AK28"/>
<reference evidence="1 2" key="1">
    <citation type="submission" date="2017-04" db="EMBL/GenBank/DDBJ databases">
        <authorList>
            <person name="Afonso C.L."/>
            <person name="Miller P.J."/>
            <person name="Scott M.A."/>
            <person name="Spackman E."/>
            <person name="Goraichik I."/>
            <person name="Dimitrov K.M."/>
            <person name="Suarez D.L."/>
            <person name="Swayne D.E."/>
        </authorList>
    </citation>
    <scope>NUCLEOTIDE SEQUENCE [LARGE SCALE GENOMIC DNA]</scope>
    <source>
        <strain evidence="1 2">VK13</strain>
    </source>
</reference>
<organism evidence="1 2">
    <name type="scientific">Polynucleobacter kasalickyi</name>
    <dbReference type="NCBI Taxonomy" id="1938817"/>
    <lineage>
        <taxon>Bacteria</taxon>
        <taxon>Pseudomonadati</taxon>
        <taxon>Pseudomonadota</taxon>
        <taxon>Betaproteobacteria</taxon>
        <taxon>Burkholderiales</taxon>
        <taxon>Burkholderiaceae</taxon>
        <taxon>Polynucleobacter</taxon>
    </lineage>
</organism>
<keyword evidence="2" id="KW-1185">Reference proteome</keyword>
<sequence>METIQVVTEAQRRRRLSVKQKMRCVQETK</sequence>
<proteinExistence type="predicted"/>
<dbReference type="EMBL" id="FWXJ01000009">
    <property type="protein sequence ID" value="SMC61026.1"/>
    <property type="molecule type" value="Genomic_DNA"/>
</dbReference>
<name>A0A1W2AK28_9BURK</name>
<evidence type="ECO:0000313" key="2">
    <source>
        <dbReference type="Proteomes" id="UP000192708"/>
    </source>
</evidence>